<reference evidence="6" key="1">
    <citation type="submission" date="2015-10" db="EMBL/GenBank/DDBJ databases">
        <authorList>
            <person name="Regsiter A."/>
            <person name="william w."/>
        </authorList>
    </citation>
    <scope>NUCLEOTIDE SEQUENCE</scope>
    <source>
        <strain evidence="6">Montdore</strain>
    </source>
</reference>
<sequence>MSNPPPPSEDPVAWAKHLTGAFADALHKKRAECLTKQTRNLSLSSPPSRPPPPIPSDSSSSSRSCVRPATPSSSSSSSSQPSLRKAKSKFTLSTSSSSRSQEVGPDGLPAYTRSGATRESHPPEDVASLKFRGQLMLLANTPARYENPGLLDEALTLIPLNRIYAEAEEESQMYEAEARSLGKERGKWGYQDCVIMALLRWFKRDFFTWINNPLCPVCYSETSPEGMTQPLPDETARGATRTELFKCTNARCGTYERFPRYSDVWALLNTRRGRCGEWANCFSMLCRAVGSRVRWVWNSEDHVWTEVYSEHVNRWVHIDSCEEAWDKPRLYAEGWGKKMAYCIAFSHDGVTDVTRRYVRLQKYALPRTKCPEAVLVHILNEIRTMRRERLSPSDIKRLEKEDYLEEIEFRKFEWQALEAEATKNGARRTTTPGEKRPRQSGTTDWKHRRGENGIASETVSPLDAPDARMMEHDGH</sequence>
<evidence type="ECO:0000256" key="3">
    <source>
        <dbReference type="ARBA" id="ARBA00022833"/>
    </source>
</evidence>
<dbReference type="Proteomes" id="UP001412239">
    <property type="component" value="Unassembled WGS sequence"/>
</dbReference>
<feature type="compositionally biased region" description="Basic and acidic residues" evidence="4">
    <location>
        <begin position="465"/>
        <end position="475"/>
    </location>
</feature>
<dbReference type="GO" id="GO:0005634">
    <property type="term" value="C:nucleus"/>
    <property type="evidence" value="ECO:0007669"/>
    <property type="project" value="TreeGrafter"/>
</dbReference>
<proteinExistence type="inferred from homology"/>
<feature type="compositionally biased region" description="Low complexity" evidence="4">
    <location>
        <begin position="89"/>
        <end position="100"/>
    </location>
</feature>
<dbReference type="Pfam" id="PF01841">
    <property type="entry name" value="Transglut_core"/>
    <property type="match status" value="1"/>
</dbReference>
<evidence type="ECO:0000313" key="7">
    <source>
        <dbReference type="Proteomes" id="UP001412239"/>
    </source>
</evidence>
<dbReference type="PANTHER" id="PTHR12143">
    <property type="entry name" value="PEPTIDE N-GLYCANASE PNGASE -RELATED"/>
    <property type="match status" value="1"/>
</dbReference>
<dbReference type="PANTHER" id="PTHR12143:SF19">
    <property type="entry name" value="PEPTIDE-N(4)-(N-ACETYL-BETA-GLUCOSAMINYL)ASPARAGINE AMIDASE"/>
    <property type="match status" value="1"/>
</dbReference>
<dbReference type="GO" id="GO:0005829">
    <property type="term" value="C:cytosol"/>
    <property type="evidence" value="ECO:0007669"/>
    <property type="project" value="TreeGrafter"/>
</dbReference>
<organism evidence="6 7">
    <name type="scientific">Tuber aestivum</name>
    <name type="common">summer truffle</name>
    <dbReference type="NCBI Taxonomy" id="59557"/>
    <lineage>
        <taxon>Eukaryota</taxon>
        <taxon>Fungi</taxon>
        <taxon>Dikarya</taxon>
        <taxon>Ascomycota</taxon>
        <taxon>Pezizomycotina</taxon>
        <taxon>Pezizomycetes</taxon>
        <taxon>Pezizales</taxon>
        <taxon>Tuberaceae</taxon>
        <taxon>Tuber</taxon>
    </lineage>
</organism>
<feature type="domain" description="Transglutaminase-like" evidence="5">
    <location>
        <begin position="267"/>
        <end position="322"/>
    </location>
</feature>
<keyword evidence="2" id="KW-0479">Metal-binding</keyword>
<evidence type="ECO:0000259" key="5">
    <source>
        <dbReference type="SMART" id="SM00460"/>
    </source>
</evidence>
<dbReference type="InterPro" id="IPR050883">
    <property type="entry name" value="PNGase"/>
</dbReference>
<dbReference type="GO" id="GO:0000224">
    <property type="term" value="F:peptide-N4-(N-acetyl-beta-glucosaminyl)asparagine amidase activity"/>
    <property type="evidence" value="ECO:0007669"/>
    <property type="project" value="TreeGrafter"/>
</dbReference>
<name>A0A292PQK8_9PEZI</name>
<keyword evidence="7" id="KW-1185">Reference proteome</keyword>
<feature type="region of interest" description="Disordered" evidence="4">
    <location>
        <begin position="30"/>
        <end position="125"/>
    </location>
</feature>
<dbReference type="SUPFAM" id="SSF54001">
    <property type="entry name" value="Cysteine proteinases"/>
    <property type="match status" value="1"/>
</dbReference>
<dbReference type="InterPro" id="IPR038765">
    <property type="entry name" value="Papain-like_cys_pep_sf"/>
</dbReference>
<dbReference type="Gene3D" id="3.10.620.30">
    <property type="match status" value="1"/>
</dbReference>
<keyword evidence="3" id="KW-0862">Zinc</keyword>
<evidence type="ECO:0000256" key="1">
    <source>
        <dbReference type="ARBA" id="ARBA00009390"/>
    </source>
</evidence>
<dbReference type="SMART" id="SM00460">
    <property type="entry name" value="TGc"/>
    <property type="match status" value="1"/>
</dbReference>
<comment type="similarity">
    <text evidence="1">Belongs to the transglutaminase-like superfamily. PNGase family.</text>
</comment>
<dbReference type="FunFam" id="3.10.620.30:FF:000004">
    <property type="entry name" value="Peptidase (PNG1)"/>
    <property type="match status" value="1"/>
</dbReference>
<gene>
    <name evidence="6" type="ORF">GSTUAT00006106001</name>
</gene>
<dbReference type="GO" id="GO:0046872">
    <property type="term" value="F:metal ion binding"/>
    <property type="evidence" value="ECO:0007669"/>
    <property type="project" value="UniProtKB-KW"/>
</dbReference>
<evidence type="ECO:0000256" key="4">
    <source>
        <dbReference type="SAM" id="MobiDB-lite"/>
    </source>
</evidence>
<feature type="region of interest" description="Disordered" evidence="4">
    <location>
        <begin position="420"/>
        <end position="475"/>
    </location>
</feature>
<evidence type="ECO:0000256" key="2">
    <source>
        <dbReference type="ARBA" id="ARBA00022723"/>
    </source>
</evidence>
<protein>
    <recommendedName>
        <fullName evidence="5">Transglutaminase-like domain-containing protein</fullName>
    </recommendedName>
</protein>
<dbReference type="Gene3D" id="2.20.25.10">
    <property type="match status" value="1"/>
</dbReference>
<dbReference type="GO" id="GO:0006516">
    <property type="term" value="P:glycoprotein catabolic process"/>
    <property type="evidence" value="ECO:0007669"/>
    <property type="project" value="TreeGrafter"/>
</dbReference>
<accession>A0A292PQK8</accession>
<evidence type="ECO:0000313" key="6">
    <source>
        <dbReference type="EMBL" id="CUS09816.1"/>
    </source>
</evidence>
<dbReference type="EMBL" id="LN891069">
    <property type="protein sequence ID" value="CUS09816.1"/>
    <property type="molecule type" value="Genomic_DNA"/>
</dbReference>
<dbReference type="InterPro" id="IPR002931">
    <property type="entry name" value="Transglutaminase-like"/>
</dbReference>
<dbReference type="AlphaFoldDB" id="A0A292PQK8"/>